<reference evidence="2" key="1">
    <citation type="journal article" date="2019" name="bioRxiv">
        <title>The Genome of the Zebra Mussel, Dreissena polymorpha: A Resource for Invasive Species Research.</title>
        <authorList>
            <person name="McCartney M.A."/>
            <person name="Auch B."/>
            <person name="Kono T."/>
            <person name="Mallez S."/>
            <person name="Zhang Y."/>
            <person name="Obille A."/>
            <person name="Becker A."/>
            <person name="Abrahante J.E."/>
            <person name="Garbe J."/>
            <person name="Badalamenti J.P."/>
            <person name="Herman A."/>
            <person name="Mangelson H."/>
            <person name="Liachko I."/>
            <person name="Sullivan S."/>
            <person name="Sone E.D."/>
            <person name="Koren S."/>
            <person name="Silverstein K.A.T."/>
            <person name="Beckman K.B."/>
            <person name="Gohl D.M."/>
        </authorList>
    </citation>
    <scope>NUCLEOTIDE SEQUENCE</scope>
    <source>
        <strain evidence="2">Duluth1</strain>
        <tissue evidence="2">Whole animal</tissue>
    </source>
</reference>
<comment type="caution">
    <text evidence="2">The sequence shown here is derived from an EMBL/GenBank/DDBJ whole genome shotgun (WGS) entry which is preliminary data.</text>
</comment>
<dbReference type="EMBL" id="JAIWYP010000012">
    <property type="protein sequence ID" value="KAH3726839.1"/>
    <property type="molecule type" value="Genomic_DNA"/>
</dbReference>
<dbReference type="AlphaFoldDB" id="A0A9D4CLG8"/>
<keyword evidence="3" id="KW-1185">Reference proteome</keyword>
<feature type="region of interest" description="Disordered" evidence="1">
    <location>
        <begin position="39"/>
        <end position="65"/>
    </location>
</feature>
<sequence>MDTEESKSNQEPNSICSVEVTHIMNSDCQVIMQKTHPVECRDGQLSDVSPQQDDSGEMCTGSSLN</sequence>
<evidence type="ECO:0000313" key="3">
    <source>
        <dbReference type="Proteomes" id="UP000828390"/>
    </source>
</evidence>
<proteinExistence type="predicted"/>
<evidence type="ECO:0000313" key="2">
    <source>
        <dbReference type="EMBL" id="KAH3726839.1"/>
    </source>
</evidence>
<dbReference type="Proteomes" id="UP000828390">
    <property type="component" value="Unassembled WGS sequence"/>
</dbReference>
<evidence type="ECO:0000256" key="1">
    <source>
        <dbReference type="SAM" id="MobiDB-lite"/>
    </source>
</evidence>
<reference evidence="2" key="2">
    <citation type="submission" date="2020-11" db="EMBL/GenBank/DDBJ databases">
        <authorList>
            <person name="McCartney M.A."/>
            <person name="Auch B."/>
            <person name="Kono T."/>
            <person name="Mallez S."/>
            <person name="Becker A."/>
            <person name="Gohl D.M."/>
            <person name="Silverstein K.A.T."/>
            <person name="Koren S."/>
            <person name="Bechman K.B."/>
            <person name="Herman A."/>
            <person name="Abrahante J.E."/>
            <person name="Garbe J."/>
        </authorList>
    </citation>
    <scope>NUCLEOTIDE SEQUENCE</scope>
    <source>
        <strain evidence="2">Duluth1</strain>
        <tissue evidence="2">Whole animal</tissue>
    </source>
</reference>
<name>A0A9D4CLG8_DREPO</name>
<protein>
    <submittedName>
        <fullName evidence="2">Uncharacterized protein</fullName>
    </submittedName>
</protein>
<accession>A0A9D4CLG8</accession>
<organism evidence="2 3">
    <name type="scientific">Dreissena polymorpha</name>
    <name type="common">Zebra mussel</name>
    <name type="synonym">Mytilus polymorpha</name>
    <dbReference type="NCBI Taxonomy" id="45954"/>
    <lineage>
        <taxon>Eukaryota</taxon>
        <taxon>Metazoa</taxon>
        <taxon>Spiralia</taxon>
        <taxon>Lophotrochozoa</taxon>
        <taxon>Mollusca</taxon>
        <taxon>Bivalvia</taxon>
        <taxon>Autobranchia</taxon>
        <taxon>Heteroconchia</taxon>
        <taxon>Euheterodonta</taxon>
        <taxon>Imparidentia</taxon>
        <taxon>Neoheterodontei</taxon>
        <taxon>Myida</taxon>
        <taxon>Dreissenoidea</taxon>
        <taxon>Dreissenidae</taxon>
        <taxon>Dreissena</taxon>
    </lineage>
</organism>
<gene>
    <name evidence="2" type="ORF">DPMN_052711</name>
</gene>